<reference evidence="2 3" key="1">
    <citation type="submission" date="2019-05" db="EMBL/GenBank/DDBJ databases">
        <title>Another draft genome of Portunus trituberculatus and its Hox gene families provides insights of decapod evolution.</title>
        <authorList>
            <person name="Jeong J.-H."/>
            <person name="Song I."/>
            <person name="Kim S."/>
            <person name="Choi T."/>
            <person name="Kim D."/>
            <person name="Ryu S."/>
            <person name="Kim W."/>
        </authorList>
    </citation>
    <scope>NUCLEOTIDE SEQUENCE [LARGE SCALE GENOMIC DNA]</scope>
    <source>
        <tissue evidence="2">Muscle</tissue>
    </source>
</reference>
<organism evidence="2 3">
    <name type="scientific">Portunus trituberculatus</name>
    <name type="common">Swimming crab</name>
    <name type="synonym">Neptunus trituberculatus</name>
    <dbReference type="NCBI Taxonomy" id="210409"/>
    <lineage>
        <taxon>Eukaryota</taxon>
        <taxon>Metazoa</taxon>
        <taxon>Ecdysozoa</taxon>
        <taxon>Arthropoda</taxon>
        <taxon>Crustacea</taxon>
        <taxon>Multicrustacea</taxon>
        <taxon>Malacostraca</taxon>
        <taxon>Eumalacostraca</taxon>
        <taxon>Eucarida</taxon>
        <taxon>Decapoda</taxon>
        <taxon>Pleocyemata</taxon>
        <taxon>Brachyura</taxon>
        <taxon>Eubrachyura</taxon>
        <taxon>Portunoidea</taxon>
        <taxon>Portunidae</taxon>
        <taxon>Portuninae</taxon>
        <taxon>Portunus</taxon>
    </lineage>
</organism>
<dbReference type="EMBL" id="VSRR010065779">
    <property type="protein sequence ID" value="MPC84567.1"/>
    <property type="molecule type" value="Genomic_DNA"/>
</dbReference>
<comment type="caution">
    <text evidence="2">The sequence shown here is derived from an EMBL/GenBank/DDBJ whole genome shotgun (WGS) entry which is preliminary data.</text>
</comment>
<accession>A0A5B7IT02</accession>
<feature type="region of interest" description="Disordered" evidence="1">
    <location>
        <begin position="9"/>
        <end position="28"/>
    </location>
</feature>
<dbReference type="GO" id="GO:0016301">
    <property type="term" value="F:kinase activity"/>
    <property type="evidence" value="ECO:0007669"/>
    <property type="project" value="UniProtKB-KW"/>
</dbReference>
<gene>
    <name evidence="2" type="primary">Mtor_2</name>
    <name evidence="2" type="ORF">E2C01_079308</name>
</gene>
<proteinExistence type="predicted"/>
<evidence type="ECO:0000313" key="2">
    <source>
        <dbReference type="EMBL" id="MPC84567.1"/>
    </source>
</evidence>
<keyword evidence="3" id="KW-1185">Reference proteome</keyword>
<evidence type="ECO:0000256" key="1">
    <source>
        <dbReference type="SAM" id="MobiDB-lite"/>
    </source>
</evidence>
<name>A0A5B7IT02_PORTR</name>
<dbReference type="AlphaFoldDB" id="A0A5B7IT02"/>
<protein>
    <submittedName>
        <fullName evidence="2">Serine/threonine-protein kinase mTOR</fullName>
    </submittedName>
</protein>
<sequence length="134" mass="14927">MLSQILMQRTVPSRSGAPPPPPSPDHHDTASIVLALRTLGSFDFEGTGQSLMQFVRHVADHYLTSEHKEVRLEGVRTCCHLLRPTFATLGRRASQSQKHTIFNIVSKILWVSVTDMGESIAVLVIYAGFRMDKV</sequence>
<evidence type="ECO:0000313" key="3">
    <source>
        <dbReference type="Proteomes" id="UP000324222"/>
    </source>
</evidence>
<keyword evidence="2" id="KW-0418">Kinase</keyword>
<dbReference type="OrthoDB" id="2250022at2759"/>
<dbReference type="Proteomes" id="UP000324222">
    <property type="component" value="Unassembled WGS sequence"/>
</dbReference>
<keyword evidence="2" id="KW-0808">Transferase</keyword>